<dbReference type="InterPro" id="IPR029016">
    <property type="entry name" value="GAF-like_dom_sf"/>
</dbReference>
<dbReference type="PANTHER" id="PTHR40062">
    <property type="entry name" value="GTP-SENSING TRANSCRIPTIONAL PLEIOTROPIC REPRESSOR CODY"/>
    <property type="match status" value="1"/>
</dbReference>
<dbReference type="GO" id="GO:0045892">
    <property type="term" value="P:negative regulation of DNA-templated transcription"/>
    <property type="evidence" value="ECO:0007669"/>
    <property type="project" value="InterPro"/>
</dbReference>
<dbReference type="InterPro" id="IPR014154">
    <property type="entry name" value="CodY"/>
</dbReference>
<dbReference type="InterPro" id="IPR013198">
    <property type="entry name" value="GTP_trans_reg_CodY_C"/>
</dbReference>
<dbReference type="PIRSF" id="PIRSF011572">
    <property type="entry name" value="GTP_sensing_CodY"/>
    <property type="match status" value="1"/>
</dbReference>
<feature type="domain" description="Global transcriptional regulator CodY N-terminal" evidence="7">
    <location>
        <begin position="5"/>
        <end position="178"/>
    </location>
</feature>
<evidence type="ECO:0000256" key="3">
    <source>
        <dbReference type="ARBA" id="ARBA00023015"/>
    </source>
</evidence>
<evidence type="ECO:0000256" key="4">
    <source>
        <dbReference type="ARBA" id="ARBA00023125"/>
    </source>
</evidence>
<keyword evidence="3" id="KW-0805">Transcription regulation</keyword>
<evidence type="ECO:0000256" key="1">
    <source>
        <dbReference type="ARBA" id="ARBA00022490"/>
    </source>
</evidence>
<comment type="caution">
    <text evidence="9">The sequence shown here is derived from an EMBL/GenBank/DDBJ whole genome shotgun (WGS) entry which is preliminary data.</text>
</comment>
<evidence type="ECO:0000256" key="5">
    <source>
        <dbReference type="ARBA" id="ARBA00023163"/>
    </source>
</evidence>
<dbReference type="Pfam" id="PF06018">
    <property type="entry name" value="CodY"/>
    <property type="match status" value="1"/>
</dbReference>
<keyword evidence="4" id="KW-0238">DNA-binding</keyword>
<keyword evidence="1" id="KW-0963">Cytoplasm</keyword>
<evidence type="ECO:0000313" key="10">
    <source>
        <dbReference type="Proteomes" id="UP000824091"/>
    </source>
</evidence>
<reference evidence="9" key="1">
    <citation type="submission" date="2020-10" db="EMBL/GenBank/DDBJ databases">
        <authorList>
            <person name="Gilroy R."/>
        </authorList>
    </citation>
    <scope>NUCLEOTIDE SEQUENCE</scope>
    <source>
        <strain evidence="9">11300</strain>
    </source>
</reference>
<gene>
    <name evidence="9" type="ORF">IAD16_03990</name>
</gene>
<name>A0A9D1L759_9FIRM</name>
<organism evidence="9 10">
    <name type="scientific">Candidatus Fimisoma avicola</name>
    <dbReference type="NCBI Taxonomy" id="2840826"/>
    <lineage>
        <taxon>Bacteria</taxon>
        <taxon>Bacillati</taxon>
        <taxon>Bacillota</taxon>
        <taxon>Clostridia</taxon>
        <taxon>Eubacteriales</taxon>
        <taxon>Candidatus Fimisoma</taxon>
    </lineage>
</organism>
<keyword evidence="2" id="KW-0678">Repressor</keyword>
<keyword evidence="5" id="KW-0804">Transcription</keyword>
<dbReference type="Proteomes" id="UP000824091">
    <property type="component" value="Unassembled WGS sequence"/>
</dbReference>
<dbReference type="InterPro" id="IPR036388">
    <property type="entry name" value="WH-like_DNA-bd_sf"/>
</dbReference>
<reference evidence="9" key="2">
    <citation type="journal article" date="2021" name="PeerJ">
        <title>Extensive microbial diversity within the chicken gut microbiome revealed by metagenomics and culture.</title>
        <authorList>
            <person name="Gilroy R."/>
            <person name="Ravi A."/>
            <person name="Getino M."/>
            <person name="Pursley I."/>
            <person name="Horton D.L."/>
            <person name="Alikhan N.F."/>
            <person name="Baker D."/>
            <person name="Gharbi K."/>
            <person name="Hall N."/>
            <person name="Watson M."/>
            <person name="Adriaenssens E.M."/>
            <person name="Foster-Nyarko E."/>
            <person name="Jarju S."/>
            <person name="Secka A."/>
            <person name="Antonio M."/>
            <person name="Oren A."/>
            <person name="Chaudhuri R.R."/>
            <person name="La Ragione R."/>
            <person name="Hildebrand F."/>
            <person name="Pallen M.J."/>
        </authorList>
    </citation>
    <scope>NUCLEOTIDE SEQUENCE</scope>
    <source>
        <strain evidence="9">11300</strain>
    </source>
</reference>
<evidence type="ECO:0000259" key="8">
    <source>
        <dbReference type="Pfam" id="PF08222"/>
    </source>
</evidence>
<feature type="domain" description="Global transcriptional regulator CodY C-terminal" evidence="8">
    <location>
        <begin position="198"/>
        <end position="254"/>
    </location>
</feature>
<dbReference type="GO" id="GO:0003700">
    <property type="term" value="F:DNA-binding transcription factor activity"/>
    <property type="evidence" value="ECO:0007669"/>
    <property type="project" value="InterPro"/>
</dbReference>
<dbReference type="EMBL" id="DVMO01000057">
    <property type="protein sequence ID" value="HIU27519.1"/>
    <property type="molecule type" value="Genomic_DNA"/>
</dbReference>
<dbReference type="Pfam" id="PF08222">
    <property type="entry name" value="HTH_CodY"/>
    <property type="match status" value="1"/>
</dbReference>
<dbReference type="PANTHER" id="PTHR40062:SF1">
    <property type="entry name" value="GLOBAL TRANSCRIPTIONAL REGULATOR CODY"/>
    <property type="match status" value="1"/>
</dbReference>
<dbReference type="Gene3D" id="1.10.10.10">
    <property type="entry name" value="Winged helix-like DNA-binding domain superfamily/Winged helix DNA-binding domain"/>
    <property type="match status" value="1"/>
</dbReference>
<evidence type="ECO:0000313" key="9">
    <source>
        <dbReference type="EMBL" id="HIU27519.1"/>
    </source>
</evidence>
<evidence type="ECO:0000256" key="2">
    <source>
        <dbReference type="ARBA" id="ARBA00022491"/>
    </source>
</evidence>
<protein>
    <recommendedName>
        <fullName evidence="6">Global transcriptional regulator CodY</fullName>
    </recommendedName>
</protein>
<proteinExistence type="predicted"/>
<dbReference type="SUPFAM" id="SSF46785">
    <property type="entry name" value="Winged helix' DNA-binding domain"/>
    <property type="match status" value="1"/>
</dbReference>
<sequence length="257" mass="28751">MSSKILSKIRKLNWVLTESTTGSFSYGQLSEILSQVLSANVYITDSDGKVLGTGYINKEDSSLMVDRRGMERLVPAHNENFLQITETKANIKGADILRMFGSSYEMSEKYHCIIPSFCGGKRLGTLIAARYEEEFSEEDIALCEYGAAVVGLEIQRNNRFAREEENRLKGSVDLALSSLSASEKEAVITVLKEFRGDEGDIVTSKIAEKYHMTNSLVVNALRKLESAGIIRARSMGMRGTRILIINPFFRKEAEKLR</sequence>
<dbReference type="GO" id="GO:0003677">
    <property type="term" value="F:DNA binding"/>
    <property type="evidence" value="ECO:0007669"/>
    <property type="project" value="UniProtKB-KW"/>
</dbReference>
<evidence type="ECO:0000256" key="6">
    <source>
        <dbReference type="ARBA" id="ARBA00034538"/>
    </source>
</evidence>
<dbReference type="InterPro" id="IPR010312">
    <property type="entry name" value="Transc_reg_CodY_N"/>
</dbReference>
<accession>A0A9D1L759</accession>
<evidence type="ECO:0000259" key="7">
    <source>
        <dbReference type="Pfam" id="PF06018"/>
    </source>
</evidence>
<dbReference type="Gene3D" id="3.30.450.40">
    <property type="match status" value="1"/>
</dbReference>
<dbReference type="InterPro" id="IPR036390">
    <property type="entry name" value="WH_DNA-bd_sf"/>
</dbReference>
<dbReference type="AlphaFoldDB" id="A0A9D1L759"/>
<dbReference type="GO" id="GO:0005525">
    <property type="term" value="F:GTP binding"/>
    <property type="evidence" value="ECO:0007669"/>
    <property type="project" value="InterPro"/>
</dbReference>